<protein>
    <submittedName>
        <fullName evidence="2">Uncharacterized protein</fullName>
    </submittedName>
</protein>
<keyword evidence="3" id="KW-1185">Reference proteome</keyword>
<feature type="region of interest" description="Disordered" evidence="1">
    <location>
        <begin position="138"/>
        <end position="164"/>
    </location>
</feature>
<dbReference type="Proteomes" id="UP001203761">
    <property type="component" value="Unassembled WGS sequence"/>
</dbReference>
<comment type="caution">
    <text evidence="2">The sequence shown here is derived from an EMBL/GenBank/DDBJ whole genome shotgun (WGS) entry which is preliminary data.</text>
</comment>
<name>A0ABT0R184_9MICO</name>
<feature type="region of interest" description="Disordered" evidence="1">
    <location>
        <begin position="612"/>
        <end position="645"/>
    </location>
</feature>
<evidence type="ECO:0000313" key="3">
    <source>
        <dbReference type="Proteomes" id="UP001203761"/>
    </source>
</evidence>
<feature type="region of interest" description="Disordered" evidence="1">
    <location>
        <begin position="1"/>
        <end position="24"/>
    </location>
</feature>
<evidence type="ECO:0000256" key="1">
    <source>
        <dbReference type="SAM" id="MobiDB-lite"/>
    </source>
</evidence>
<dbReference type="RefSeq" id="WP_249737302.1">
    <property type="nucleotide sequence ID" value="NZ_JAKNCJ010000002.1"/>
</dbReference>
<organism evidence="2 3">
    <name type="scientific">Brachybacterium equifaecis</name>
    <dbReference type="NCBI Taxonomy" id="2910770"/>
    <lineage>
        <taxon>Bacteria</taxon>
        <taxon>Bacillati</taxon>
        <taxon>Actinomycetota</taxon>
        <taxon>Actinomycetes</taxon>
        <taxon>Micrococcales</taxon>
        <taxon>Dermabacteraceae</taxon>
        <taxon>Brachybacterium</taxon>
    </lineage>
</organism>
<dbReference type="EMBL" id="JAKNCJ010000002">
    <property type="protein sequence ID" value="MCL6423213.1"/>
    <property type="molecule type" value="Genomic_DNA"/>
</dbReference>
<accession>A0ABT0R184</accession>
<sequence length="645" mass="69003">MSSGPSSVDPARIPTAGSGSPVPSLDRLREALRAPETPLTFPATTAAAAQRVRDLVHAERFSEARYVLRHSDGRDAAPEERLALQRAAALLAVRSGDSAATAEAFAGIVETLVAAGFGDQARACAQVLGDRMDARARSRSARALRQESERTAASGGEPGMTPARSVIAHAETARSVGGRRRGNEPSLCPALLAVVGGIEVPPDPSAAPRRELMRLREAVRAVPEVSAALIDDPAPLLAERLALLCEGAGLRADALGLALDVLELIAERESRAGGYRDPERVRTTAHAILSRSLLESDPLTAVEHGLLALESVSEVDDPPLRVGLATALLQALMAAGLEEHSSFTAGRLLGLQRSLRRDSHRIAPLIAVGAQRVRAQRYDAARVPLLEAQRLAREARDRLASLEASRLLALLSQETGEADAALAHLRRTAADAAWAADDLLVSTADRNRYVRDELNANALVLRYALESGDRRAAEQAARAIIRRTGPGEATLQLGAPLRWDHEVDARVGALLAAGIGLRDGAPEVSENDYDRRRQEAMEAIGRVPDGHEERARYWGTYLEDRHARMLAERGDLRRAVRAAHRSRGGWAALGMAEDQESLEREIAAWNDALAQEDAAAAEAEDPAAEAAGGAAGGQPRRRAVRRRRP</sequence>
<reference evidence="2" key="1">
    <citation type="submission" date="2022-02" db="EMBL/GenBank/DDBJ databases">
        <authorList>
            <person name="Lee M."/>
            <person name="Kim S.-J."/>
            <person name="Jung M.-Y."/>
        </authorList>
    </citation>
    <scope>NUCLEOTIDE SEQUENCE</scope>
    <source>
        <strain evidence="2">JHP9</strain>
    </source>
</reference>
<feature type="compositionally biased region" description="Basic residues" evidence="1">
    <location>
        <begin position="635"/>
        <end position="645"/>
    </location>
</feature>
<proteinExistence type="predicted"/>
<evidence type="ECO:0000313" key="2">
    <source>
        <dbReference type="EMBL" id="MCL6423213.1"/>
    </source>
</evidence>
<gene>
    <name evidence="2" type="ORF">Bequi_07415</name>
</gene>